<feature type="compositionally biased region" description="Low complexity" evidence="5">
    <location>
        <begin position="1044"/>
        <end position="1055"/>
    </location>
</feature>
<dbReference type="PANTHER" id="PTHR15711:SF22">
    <property type="entry name" value="RAP-GAP DOMAIN-CONTAINING PROTEIN"/>
    <property type="match status" value="1"/>
</dbReference>
<dbReference type="Pfam" id="PF00595">
    <property type="entry name" value="PDZ"/>
    <property type="match status" value="1"/>
</dbReference>
<reference evidence="8 9" key="1">
    <citation type="submission" date="2019-08" db="EMBL/GenBank/DDBJ databases">
        <title>The genome of the soybean aphid Biotype 1, its phylome, world population structure and adaptation to the North American continent.</title>
        <authorList>
            <person name="Giordano R."/>
            <person name="Donthu R.K."/>
            <person name="Hernandez A.G."/>
            <person name="Wright C.L."/>
            <person name="Zimin A.V."/>
        </authorList>
    </citation>
    <scope>NUCLEOTIDE SEQUENCE [LARGE SCALE GENOMIC DNA]</scope>
    <source>
        <tissue evidence="8">Whole aphids</tissue>
    </source>
</reference>
<feature type="region of interest" description="Disordered" evidence="5">
    <location>
        <begin position="1162"/>
        <end position="1216"/>
    </location>
</feature>
<dbReference type="Pfam" id="PF21022">
    <property type="entry name" value="Rap-GAP_dimer"/>
    <property type="match status" value="1"/>
</dbReference>
<feature type="region of interest" description="Disordered" evidence="5">
    <location>
        <begin position="1232"/>
        <end position="1288"/>
    </location>
</feature>
<evidence type="ECO:0000256" key="4">
    <source>
        <dbReference type="SAM" id="Coils"/>
    </source>
</evidence>
<dbReference type="EMBL" id="VYZN01000028">
    <property type="protein sequence ID" value="KAE9534454.1"/>
    <property type="molecule type" value="Genomic_DNA"/>
</dbReference>
<evidence type="ECO:0000313" key="8">
    <source>
        <dbReference type="EMBL" id="KAE9534454.1"/>
    </source>
</evidence>
<dbReference type="Pfam" id="PF02145">
    <property type="entry name" value="Rap_GAP"/>
    <property type="match status" value="1"/>
</dbReference>
<keyword evidence="9" id="KW-1185">Reference proteome</keyword>
<feature type="domain" description="PDZ" evidence="7">
    <location>
        <begin position="906"/>
        <end position="970"/>
    </location>
</feature>
<dbReference type="SUPFAM" id="SSF111347">
    <property type="entry name" value="Rap/Ran-GAP"/>
    <property type="match status" value="1"/>
</dbReference>
<feature type="region of interest" description="Disordered" evidence="5">
    <location>
        <begin position="316"/>
        <end position="345"/>
    </location>
</feature>
<dbReference type="SMART" id="SM00228">
    <property type="entry name" value="PDZ"/>
    <property type="match status" value="1"/>
</dbReference>
<dbReference type="Gene3D" id="3.40.50.11210">
    <property type="entry name" value="Rap/Ran-GAP"/>
    <property type="match status" value="1"/>
</dbReference>
<feature type="compositionally biased region" description="Polar residues" evidence="5">
    <location>
        <begin position="1252"/>
        <end position="1262"/>
    </location>
</feature>
<dbReference type="InterPro" id="IPR000331">
    <property type="entry name" value="Rap/Ran_GAP_dom"/>
</dbReference>
<feature type="compositionally biased region" description="Low complexity" evidence="5">
    <location>
        <begin position="94"/>
        <end position="103"/>
    </location>
</feature>
<feature type="compositionally biased region" description="Basic and acidic residues" evidence="5">
    <location>
        <begin position="1167"/>
        <end position="1181"/>
    </location>
</feature>
<evidence type="ECO:0000256" key="2">
    <source>
        <dbReference type="ARBA" id="ARBA00022553"/>
    </source>
</evidence>
<dbReference type="InterPro" id="IPR050989">
    <property type="entry name" value="Rap1_Ran_GAP"/>
</dbReference>
<evidence type="ECO:0000256" key="3">
    <source>
        <dbReference type="ARBA" id="ARBA00023054"/>
    </source>
</evidence>
<dbReference type="GO" id="GO:0005737">
    <property type="term" value="C:cytoplasm"/>
    <property type="evidence" value="ECO:0007669"/>
    <property type="project" value="TreeGrafter"/>
</dbReference>
<feature type="compositionally biased region" description="Low complexity" evidence="5">
    <location>
        <begin position="318"/>
        <end position="334"/>
    </location>
</feature>
<feature type="compositionally biased region" description="Polar residues" evidence="5">
    <location>
        <begin position="1235"/>
        <end position="1244"/>
    </location>
</feature>
<evidence type="ECO:0000256" key="5">
    <source>
        <dbReference type="SAM" id="MobiDB-lite"/>
    </source>
</evidence>
<dbReference type="PANTHER" id="PTHR15711">
    <property type="entry name" value="RAP GTPASE-ACTIVATING PROTEIN"/>
    <property type="match status" value="1"/>
</dbReference>
<feature type="compositionally biased region" description="Polar residues" evidence="5">
    <location>
        <begin position="1278"/>
        <end position="1288"/>
    </location>
</feature>
<evidence type="ECO:0008006" key="10">
    <source>
        <dbReference type="Google" id="ProtNLM"/>
    </source>
</evidence>
<feature type="domain" description="Rap-GAP" evidence="6">
    <location>
        <begin position="547"/>
        <end position="764"/>
    </location>
</feature>
<dbReference type="FunFam" id="3.40.50.11210:FF:000002">
    <property type="entry name" value="Signal-induced proliferation-associated 1-like protein 1"/>
    <property type="match status" value="1"/>
</dbReference>
<feature type="compositionally biased region" description="Polar residues" evidence="5">
    <location>
        <begin position="220"/>
        <end position="233"/>
    </location>
</feature>
<evidence type="ECO:0000259" key="7">
    <source>
        <dbReference type="PROSITE" id="PS50106"/>
    </source>
</evidence>
<feature type="region of interest" description="Disordered" evidence="5">
    <location>
        <begin position="213"/>
        <end position="235"/>
    </location>
</feature>
<organism evidence="8 9">
    <name type="scientific">Aphis glycines</name>
    <name type="common">Soybean aphid</name>
    <dbReference type="NCBI Taxonomy" id="307491"/>
    <lineage>
        <taxon>Eukaryota</taxon>
        <taxon>Metazoa</taxon>
        <taxon>Ecdysozoa</taxon>
        <taxon>Arthropoda</taxon>
        <taxon>Hexapoda</taxon>
        <taxon>Insecta</taxon>
        <taxon>Pterygota</taxon>
        <taxon>Neoptera</taxon>
        <taxon>Paraneoptera</taxon>
        <taxon>Hemiptera</taxon>
        <taxon>Sternorrhyncha</taxon>
        <taxon>Aphidomorpha</taxon>
        <taxon>Aphidoidea</taxon>
        <taxon>Aphididae</taxon>
        <taxon>Aphidini</taxon>
        <taxon>Aphis</taxon>
        <taxon>Aphis</taxon>
    </lineage>
</organism>
<dbReference type="InterPro" id="IPR001478">
    <property type="entry name" value="PDZ"/>
</dbReference>
<gene>
    <name evidence="8" type="ORF">AGLY_008544</name>
</gene>
<dbReference type="GO" id="GO:0005096">
    <property type="term" value="F:GTPase activator activity"/>
    <property type="evidence" value="ECO:0007669"/>
    <property type="project" value="UniProtKB-KW"/>
</dbReference>
<comment type="caution">
    <text evidence="8">The sequence shown here is derived from an EMBL/GenBank/DDBJ whole genome shotgun (WGS) entry which is preliminary data.</text>
</comment>
<feature type="compositionally biased region" description="Polar residues" evidence="5">
    <location>
        <begin position="1056"/>
        <end position="1083"/>
    </location>
</feature>
<evidence type="ECO:0000259" key="6">
    <source>
        <dbReference type="PROSITE" id="PS50085"/>
    </source>
</evidence>
<evidence type="ECO:0000313" key="9">
    <source>
        <dbReference type="Proteomes" id="UP000475862"/>
    </source>
</evidence>
<keyword evidence="2" id="KW-0597">Phosphoprotein</keyword>
<feature type="compositionally biased region" description="Basic residues" evidence="5">
    <location>
        <begin position="79"/>
        <end position="93"/>
    </location>
</feature>
<name>A0A6G0TKP8_APHGL</name>
<keyword evidence="3 4" id="KW-0175">Coiled coil</keyword>
<dbReference type="PROSITE" id="PS50085">
    <property type="entry name" value="RAPGAP"/>
    <property type="match status" value="1"/>
</dbReference>
<dbReference type="InterPro" id="IPR036034">
    <property type="entry name" value="PDZ_sf"/>
</dbReference>
<feature type="coiled-coil region" evidence="4">
    <location>
        <begin position="1447"/>
        <end position="1481"/>
    </location>
</feature>
<dbReference type="Proteomes" id="UP000475862">
    <property type="component" value="Unassembled WGS sequence"/>
</dbReference>
<dbReference type="OrthoDB" id="2499658at2759"/>
<dbReference type="GO" id="GO:0051056">
    <property type="term" value="P:regulation of small GTPase mediated signal transduction"/>
    <property type="evidence" value="ECO:0007669"/>
    <property type="project" value="InterPro"/>
</dbReference>
<proteinExistence type="predicted"/>
<protein>
    <recommendedName>
        <fullName evidence="10">Rap-GAP domain-containing protein</fullName>
    </recommendedName>
</protein>
<evidence type="ECO:0000256" key="1">
    <source>
        <dbReference type="ARBA" id="ARBA00022468"/>
    </source>
</evidence>
<keyword evidence="1" id="KW-0343">GTPase activation</keyword>
<sequence length="1498" mass="166628">VLQWTVMIGLEGGARNGGTTSTSTARQHAAQAMDYYNSNVLRARTNAGLSSTRGQQQRPVQDPLYRSNSSLELTHHSDYHHHHHHHHHPHNHHQQQQQQHQQHGVSAGHHFGGSTAYVDSRSAATDRPMVSPLLKREYGSHGSIDVISSDRNSAGRASAGENFFALLQDYRPTVLDMIDGNSNNREFGYREMPVDTPPDDRIASAVTMSNGGSGACAVDKTNTSPQGPNSSSPKLRLKFHRFWGANNKFSRTTDDTTTGGLPGAPVSSTQAAGVGCADFTGDERQKRRGFAHYDVQSLTATVGLASKLQNMLSRRRNTATGASAASMLAARSSTPDSGDEDIGDGKHNNLLDSCPFFRNELGGEVEREVSLTQRTQAGQISTLNNGKLYHRPRMAYGISVLEFQSGETHWTDSICPITYSKLIETTDEGDLYYRSFFFGQEHQNWFGMDETLGPVAISLKRERVETDLTSNGCSSNPLVMFRYRIIIRTSELQTLRGSILEDAIPNIKLSSSSKHINTKDVLEYIVPEIPLQCLRLGVSSNRVEELLLGLDEQGISHTYKVGVMYCRAGQFTEEHMYNNEEAGLAFYQFMDSIAQRVRLKGFNKYRAGLDNKTDSTGLYSFYSQFQNCEIMFHVSTMLPFTPNNRQQLLRKRHIGNDIVTIVFQEPGAQPFSPKNIRSQFQHVFIVVRVINPCTENTQYSVAVTRSKEVEMFGPPIPSEAVFKKSKEFSDFLLAKIINAENAAHRSEKFATMATRTRQAYLKDLTLNHSSNTTIEPVQKFSMLSFSSKKKERWRPRFQPDASQRGAICWQVVLEEGNGVIGGHCLLAISSDSMVLVEENNHDILLVIPCKSILGWTTQTNSLRIYYHEGECVTLHMHEGCSDGDRDELMEVVVRLRAVTQGSVAQELSLHRNSLGQLGFHVQPDGLVTQVEKSGLAWEAGLRQNSRLIEICKVAVATLTHDQMVDLLKTSVLVTVTVIPPFPDGSPRKGCHIQNCSYRTDNNSSPKGYESEYENVAGMSAVTSPRKQTALQQPVTGNHRKMYERSLSPPRSSNSSGYGTMGSNKSYTTPMDSRFPQNPEGTLTSSSSGHSSDDRWYDLLEVPLEDPPPVPTRLTPTSTKTHSKVHASNSLPLSTMNNSFSVYSDPRSSKSVAAQQYDFVNKSSDLNNDLHKQFDERSEQPRRSTKRLVKATSGPELENTNGLIDTNHFKKNLSNGNIPETLNERILVASEDDVSTIGSSSTGSPHSHRKSLKNNGSRNQSPRSGLDRGEPRLRPGISGRNSNASSRLSGNMSTLQEDLMKLIDPDYNLDSSIIDTKTTINKNPSRENVSNVEQGQVILTKARPATVISSAPSPALSEMKPLNQVESVADLPLPDTPIDRMNWKILVDTATEALRKVSAGAQIKEPEATSINENKDQNWSNMNGSVTILNSSSTNKTNMSPDDLEMMLRSEMEMRMELQNEVKHLREENRRLQDESNSAAQQLKHFTHWFFQNIDKHPD</sequence>
<accession>A0A6G0TKP8</accession>
<dbReference type="InterPro" id="IPR035974">
    <property type="entry name" value="Rap/Ran-GAP_sf"/>
</dbReference>
<dbReference type="PROSITE" id="PS50106">
    <property type="entry name" value="PDZ"/>
    <property type="match status" value="1"/>
</dbReference>
<dbReference type="CDD" id="cd06745">
    <property type="entry name" value="PDZ_SIPA1-like"/>
    <property type="match status" value="1"/>
</dbReference>
<dbReference type="SUPFAM" id="SSF50156">
    <property type="entry name" value="PDZ domain-like"/>
    <property type="match status" value="1"/>
</dbReference>
<feature type="region of interest" description="Disordered" evidence="5">
    <location>
        <begin position="1019"/>
        <end position="1135"/>
    </location>
</feature>
<feature type="non-terminal residue" evidence="8">
    <location>
        <position position="1"/>
    </location>
</feature>
<feature type="region of interest" description="Disordered" evidence="5">
    <location>
        <begin position="250"/>
        <end position="270"/>
    </location>
</feature>
<feature type="compositionally biased region" description="Polar residues" evidence="5">
    <location>
        <begin position="1020"/>
        <end position="1035"/>
    </location>
</feature>
<feature type="compositionally biased region" description="Polar residues" evidence="5">
    <location>
        <begin position="1113"/>
        <end position="1135"/>
    </location>
</feature>
<dbReference type="Gene3D" id="2.30.42.10">
    <property type="match status" value="1"/>
</dbReference>
<feature type="region of interest" description="Disordered" evidence="5">
    <location>
        <begin position="79"/>
        <end position="124"/>
    </location>
</feature>